<organism evidence="2 3">
    <name type="scientific">Ooceraea biroi</name>
    <name type="common">Clonal raider ant</name>
    <name type="synonym">Cerapachys biroi</name>
    <dbReference type="NCBI Taxonomy" id="2015173"/>
    <lineage>
        <taxon>Eukaryota</taxon>
        <taxon>Metazoa</taxon>
        <taxon>Ecdysozoa</taxon>
        <taxon>Arthropoda</taxon>
        <taxon>Hexapoda</taxon>
        <taxon>Insecta</taxon>
        <taxon>Pterygota</taxon>
        <taxon>Neoptera</taxon>
        <taxon>Endopterygota</taxon>
        <taxon>Hymenoptera</taxon>
        <taxon>Apocrita</taxon>
        <taxon>Aculeata</taxon>
        <taxon>Formicoidea</taxon>
        <taxon>Formicidae</taxon>
        <taxon>Dorylinae</taxon>
        <taxon>Ooceraea</taxon>
    </lineage>
</organism>
<feature type="non-terminal residue" evidence="2">
    <location>
        <position position="1"/>
    </location>
</feature>
<proteinExistence type="predicted"/>
<feature type="compositionally biased region" description="Polar residues" evidence="1">
    <location>
        <begin position="61"/>
        <end position="80"/>
    </location>
</feature>
<evidence type="ECO:0000313" key="2">
    <source>
        <dbReference type="EMBL" id="EZA51974.1"/>
    </source>
</evidence>
<reference evidence="2 3" key="1">
    <citation type="journal article" date="2014" name="Curr. Biol.">
        <title>The genome of the clonal raider ant Cerapachys biroi.</title>
        <authorList>
            <person name="Oxley P.R."/>
            <person name="Ji L."/>
            <person name="Fetter-Pruneda I."/>
            <person name="McKenzie S.K."/>
            <person name="Li C."/>
            <person name="Hu H."/>
            <person name="Zhang G."/>
            <person name="Kronauer D.J."/>
        </authorList>
    </citation>
    <scope>NUCLEOTIDE SEQUENCE [LARGE SCALE GENOMIC DNA]</scope>
</reference>
<protein>
    <submittedName>
        <fullName evidence="2">Uncharacterized protein</fullName>
    </submittedName>
</protein>
<evidence type="ECO:0000256" key="1">
    <source>
        <dbReference type="SAM" id="MobiDB-lite"/>
    </source>
</evidence>
<evidence type="ECO:0000313" key="3">
    <source>
        <dbReference type="Proteomes" id="UP000053097"/>
    </source>
</evidence>
<keyword evidence="3" id="KW-1185">Reference proteome</keyword>
<sequence>RSNHPFSRPKPPGSYGNIPCIACGYISDCYITKSVLCTSGCCIRYIRCVPFPGRCTQASYKRSSSRSNAPTTHFNNNNSEPFRYRSLKPHDFRRILHPCRD</sequence>
<dbReference type="AlphaFoldDB" id="A0A026WAB8"/>
<feature type="region of interest" description="Disordered" evidence="1">
    <location>
        <begin position="61"/>
        <end position="82"/>
    </location>
</feature>
<name>A0A026WAB8_OOCBI</name>
<dbReference type="Proteomes" id="UP000053097">
    <property type="component" value="Unassembled WGS sequence"/>
</dbReference>
<accession>A0A026WAB8</accession>
<dbReference type="EMBL" id="KK107364">
    <property type="protein sequence ID" value="EZA51974.1"/>
    <property type="molecule type" value="Genomic_DNA"/>
</dbReference>
<gene>
    <name evidence="2" type="ORF">X777_09289</name>
</gene>